<protein>
    <submittedName>
        <fullName evidence="1">Uncharacterized protein</fullName>
    </submittedName>
</protein>
<dbReference type="AlphaFoldDB" id="A0A3P6TQ94"/>
<reference evidence="1 2" key="1">
    <citation type="submission" date="2018-08" db="EMBL/GenBank/DDBJ databases">
        <authorList>
            <person name="Laetsch R D."/>
            <person name="Stevens L."/>
            <person name="Kumar S."/>
            <person name="Blaxter L. M."/>
        </authorList>
    </citation>
    <scope>NUCLEOTIDE SEQUENCE [LARGE SCALE GENOMIC DNA]</scope>
</reference>
<accession>A0A3P6TQ94</accession>
<dbReference type="EMBL" id="UYRX01000517">
    <property type="protein sequence ID" value="VDK83275.1"/>
    <property type="molecule type" value="Genomic_DNA"/>
</dbReference>
<proteinExistence type="predicted"/>
<keyword evidence="2" id="KW-1185">Reference proteome</keyword>
<name>A0A3P6TQ94_LITSI</name>
<evidence type="ECO:0000313" key="1">
    <source>
        <dbReference type="EMBL" id="VDK83275.1"/>
    </source>
</evidence>
<evidence type="ECO:0000313" key="2">
    <source>
        <dbReference type="Proteomes" id="UP000277928"/>
    </source>
</evidence>
<dbReference type="OMA" id="MRCAINE"/>
<organism evidence="1 2">
    <name type="scientific">Litomosoides sigmodontis</name>
    <name type="common">Filarial nematode worm</name>
    <dbReference type="NCBI Taxonomy" id="42156"/>
    <lineage>
        <taxon>Eukaryota</taxon>
        <taxon>Metazoa</taxon>
        <taxon>Ecdysozoa</taxon>
        <taxon>Nematoda</taxon>
        <taxon>Chromadorea</taxon>
        <taxon>Rhabditida</taxon>
        <taxon>Spirurina</taxon>
        <taxon>Spiruromorpha</taxon>
        <taxon>Filarioidea</taxon>
        <taxon>Onchocercidae</taxon>
        <taxon>Litomosoides</taxon>
    </lineage>
</organism>
<dbReference type="Proteomes" id="UP000277928">
    <property type="component" value="Unassembled WGS sequence"/>
</dbReference>
<gene>
    <name evidence="1" type="ORF">NLS_LOCUS6127</name>
</gene>
<dbReference type="OrthoDB" id="5826620at2759"/>
<sequence length="322" mass="36098">MKLVVYFIAKNFLQVYHMASSNIGSGRRSNCIVITNPQLINKTTQHSERTLKLYGAEFVINDKQMIAASNFLKRTLVGAKISRNLPHFMFLENDLDKKKVIVLDDLKSKQPCFDSTGLAIAILFANGCVEIPLNRIINALAAASALEMWSMRKAIIDQLCVLAARPESAPFAINVATCSLGKDDAKYIIKQSLDNFDKIIKQRGFLAINERSFEFFISLFLYEFAKNIFDKLRPLCGSDLIDSIEQLIAQNLVEMINDASTQCSEPKVIAPDPATDADKSLKFGKFYKCFRCVEFEAPKELLASNKPKFIGLQLEAILECSD</sequence>